<comment type="caution">
    <text evidence="1">The sequence shown here is derived from an EMBL/GenBank/DDBJ whole genome shotgun (WGS) entry which is preliminary data.</text>
</comment>
<keyword evidence="2" id="KW-1185">Reference proteome</keyword>
<reference evidence="2" key="1">
    <citation type="journal article" date="2019" name="Int. J. Syst. Evol. Microbiol.">
        <title>The Global Catalogue of Microorganisms (GCM) 10K type strain sequencing project: providing services to taxonomists for standard genome sequencing and annotation.</title>
        <authorList>
            <consortium name="The Broad Institute Genomics Platform"/>
            <consortium name="The Broad Institute Genome Sequencing Center for Infectious Disease"/>
            <person name="Wu L."/>
            <person name="Ma J."/>
        </authorList>
    </citation>
    <scope>NUCLEOTIDE SEQUENCE [LARGE SCALE GENOMIC DNA]</scope>
    <source>
        <strain evidence="2">JCM 15577</strain>
    </source>
</reference>
<dbReference type="NCBIfam" id="NF041390">
    <property type="entry name" value="TadE_Rv3655c"/>
    <property type="match status" value="1"/>
</dbReference>
<name>A0ABP4U8V4_9MICO</name>
<dbReference type="Proteomes" id="UP001501690">
    <property type="component" value="Unassembled WGS sequence"/>
</dbReference>
<dbReference type="EMBL" id="BAAAPL010000001">
    <property type="protein sequence ID" value="GAA1699005.1"/>
    <property type="molecule type" value="Genomic_DNA"/>
</dbReference>
<protein>
    <recommendedName>
        <fullName evidence="3">TadE-like protein</fullName>
    </recommendedName>
</protein>
<gene>
    <name evidence="1" type="ORF">GCM10009808_15630</name>
</gene>
<dbReference type="InterPro" id="IPR049790">
    <property type="entry name" value="Rv3655c/TadE"/>
</dbReference>
<sequence>MTAEFAIALTAVALVLAAVAGLFAGMGRQLLLQDAVSDAARLIARGESSERARSVILAAVPEAGISIESRDDMVCVLASVSAPLGVDLRARSCALAGGR</sequence>
<accession>A0ABP4U8V4</accession>
<organism evidence="1 2">
    <name type="scientific">Microbacterium sediminicola</name>
    <dbReference type="NCBI Taxonomy" id="415210"/>
    <lineage>
        <taxon>Bacteria</taxon>
        <taxon>Bacillati</taxon>
        <taxon>Actinomycetota</taxon>
        <taxon>Actinomycetes</taxon>
        <taxon>Micrococcales</taxon>
        <taxon>Microbacteriaceae</taxon>
        <taxon>Microbacterium</taxon>
    </lineage>
</organism>
<evidence type="ECO:0000313" key="1">
    <source>
        <dbReference type="EMBL" id="GAA1699005.1"/>
    </source>
</evidence>
<evidence type="ECO:0008006" key="3">
    <source>
        <dbReference type="Google" id="ProtNLM"/>
    </source>
</evidence>
<dbReference type="RefSeq" id="WP_344071132.1">
    <property type="nucleotide sequence ID" value="NZ_BAAAPL010000001.1"/>
</dbReference>
<proteinExistence type="predicted"/>
<evidence type="ECO:0000313" key="2">
    <source>
        <dbReference type="Proteomes" id="UP001501690"/>
    </source>
</evidence>